<evidence type="ECO:0000256" key="1">
    <source>
        <dbReference type="ARBA" id="ARBA00004123"/>
    </source>
</evidence>
<accession>A0A0K0E4K5</accession>
<evidence type="ECO:0000256" key="8">
    <source>
        <dbReference type="ARBA" id="ARBA00023242"/>
    </source>
</evidence>
<evidence type="ECO:0000256" key="9">
    <source>
        <dbReference type="PROSITE-ProRule" id="PRU00108"/>
    </source>
</evidence>
<dbReference type="AlphaFoldDB" id="A0A0K0E4K5"/>
<dbReference type="CDD" id="cd00086">
    <property type="entry name" value="homeodomain"/>
    <property type="match status" value="1"/>
</dbReference>
<dbReference type="PROSITE" id="PS51057">
    <property type="entry name" value="PAIRED_2"/>
    <property type="match status" value="1"/>
</dbReference>
<proteinExistence type="inferred from homology"/>
<organism evidence="15">
    <name type="scientific">Strongyloides stercoralis</name>
    <name type="common">Threadworm</name>
    <dbReference type="NCBI Taxonomy" id="6248"/>
    <lineage>
        <taxon>Eukaryota</taxon>
        <taxon>Metazoa</taxon>
        <taxon>Ecdysozoa</taxon>
        <taxon>Nematoda</taxon>
        <taxon>Chromadorea</taxon>
        <taxon>Rhabditida</taxon>
        <taxon>Tylenchina</taxon>
        <taxon>Panagrolaimomorpha</taxon>
        <taxon>Strongyloidoidea</taxon>
        <taxon>Strongyloididae</taxon>
        <taxon>Strongyloides</taxon>
    </lineage>
</organism>
<dbReference type="PANTHER" id="PTHR45636">
    <property type="entry name" value="PAIRED BOX PROTEIN PAX-6-RELATED-RELATED"/>
    <property type="match status" value="1"/>
</dbReference>
<keyword evidence="9 10" id="KW-0371">Homeobox</keyword>
<dbReference type="Gene3D" id="1.10.10.60">
    <property type="entry name" value="Homeodomain-like"/>
    <property type="match status" value="1"/>
</dbReference>
<evidence type="ECO:0000313" key="14">
    <source>
        <dbReference type="Proteomes" id="UP000035681"/>
    </source>
</evidence>
<sequence>MATINSRIINKKRSISPPENLDSKKKCKLSGIGTKPKVATPHVVAKIEQYKMENPTIFAWEIREKLIAEKICSQPPSVSSINRILRTRASERAAEELAIMLSQRTQTFLNDDGNQFSNFRLSQILPQNNLLLNMNLMNNIQNRTNTVPLFNYTPSIINTPIPALNLLSNPLRDLCLQNTLSNNINTTSNLLIQNSNQFFLNKSTTSLANISQESTQNDKNNINEKNLKLSPDTVSLSSTTSEKYSTITNNLQLSVEEIKVLENEFNKNPFPNNSTIKNFSKQFDIEESKISIWFSNRRNKNKKTEVNFCKNEYVLENVLPINKRKIMSDDNNVEICSEKKIKKEIIFKPYE</sequence>
<dbReference type="FunFam" id="1.10.10.10:FF:000003">
    <property type="entry name" value="Paired box protein Pax-6"/>
    <property type="match status" value="1"/>
</dbReference>
<dbReference type="Gene3D" id="1.10.10.10">
    <property type="entry name" value="Winged helix-like DNA-binding domain superfamily/Winged helix DNA-binding domain"/>
    <property type="match status" value="1"/>
</dbReference>
<evidence type="ECO:0000313" key="16">
    <source>
        <dbReference type="WBParaSite" id="TCONS_00014507.p1"/>
    </source>
</evidence>
<keyword evidence="8 9" id="KW-0539">Nucleus</keyword>
<feature type="region of interest" description="Disordered" evidence="11">
    <location>
        <begin position="1"/>
        <end position="23"/>
    </location>
</feature>
<reference evidence="15" key="1">
    <citation type="submission" date="2015-08" db="UniProtKB">
        <authorList>
            <consortium name="WormBaseParasite"/>
        </authorList>
    </citation>
    <scope>IDENTIFICATION</scope>
</reference>
<dbReference type="PANTHER" id="PTHR45636:SF46">
    <property type="entry name" value="HOMEOBOX DOMAIN-CONTAINING PROTEIN"/>
    <property type="match status" value="1"/>
</dbReference>
<keyword evidence="7" id="KW-0804">Transcription</keyword>
<evidence type="ECO:0000256" key="4">
    <source>
        <dbReference type="ARBA" id="ARBA00022724"/>
    </source>
</evidence>
<dbReference type="PROSITE" id="PS50071">
    <property type="entry name" value="HOMEOBOX_2"/>
    <property type="match status" value="1"/>
</dbReference>
<dbReference type="InterPro" id="IPR036388">
    <property type="entry name" value="WH-like_DNA-bd_sf"/>
</dbReference>
<keyword evidence="3" id="KW-0217">Developmental protein</keyword>
<dbReference type="Pfam" id="PF00292">
    <property type="entry name" value="PAX"/>
    <property type="match status" value="1"/>
</dbReference>
<keyword evidence="5" id="KW-0805">Transcription regulation</keyword>
<evidence type="ECO:0000256" key="5">
    <source>
        <dbReference type="ARBA" id="ARBA00023015"/>
    </source>
</evidence>
<keyword evidence="14" id="KW-1185">Reference proteome</keyword>
<dbReference type="GO" id="GO:0000978">
    <property type="term" value="F:RNA polymerase II cis-regulatory region sequence-specific DNA binding"/>
    <property type="evidence" value="ECO:0007669"/>
    <property type="project" value="TreeGrafter"/>
</dbReference>
<evidence type="ECO:0000256" key="7">
    <source>
        <dbReference type="ARBA" id="ARBA00023163"/>
    </source>
</evidence>
<keyword evidence="6 9" id="KW-0238">DNA-binding</keyword>
<protein>
    <submittedName>
        <fullName evidence="16">Homeobox domain-containing protein</fullName>
    </submittedName>
</protein>
<name>A0A0K0E4K5_STRER</name>
<dbReference type="InterPro" id="IPR009057">
    <property type="entry name" value="Homeodomain-like_sf"/>
</dbReference>
<dbReference type="InterPro" id="IPR001523">
    <property type="entry name" value="Paired_dom"/>
</dbReference>
<dbReference type="Pfam" id="PF00046">
    <property type="entry name" value="Homeodomain"/>
    <property type="match status" value="1"/>
</dbReference>
<comment type="subcellular location">
    <subcellularLocation>
        <location evidence="1 9 10">Nucleus</location>
    </subcellularLocation>
</comment>
<dbReference type="SMART" id="SM00351">
    <property type="entry name" value="PAX"/>
    <property type="match status" value="1"/>
</dbReference>
<evidence type="ECO:0000256" key="2">
    <source>
        <dbReference type="ARBA" id="ARBA00005733"/>
    </source>
</evidence>
<feature type="domain" description="Homeobox" evidence="12">
    <location>
        <begin position="253"/>
        <end position="304"/>
    </location>
</feature>
<comment type="similarity">
    <text evidence="2">Belongs to the paired homeobox family.</text>
</comment>
<evidence type="ECO:0000256" key="3">
    <source>
        <dbReference type="ARBA" id="ARBA00022473"/>
    </source>
</evidence>
<evidence type="ECO:0000256" key="11">
    <source>
        <dbReference type="SAM" id="MobiDB-lite"/>
    </source>
</evidence>
<evidence type="ECO:0000256" key="10">
    <source>
        <dbReference type="RuleBase" id="RU000682"/>
    </source>
</evidence>
<feature type="DNA-binding region" description="Homeobox" evidence="9">
    <location>
        <begin position="255"/>
        <end position="305"/>
    </location>
</feature>
<evidence type="ECO:0000313" key="15">
    <source>
        <dbReference type="WBParaSite" id="SSTP_0000442500.1"/>
    </source>
</evidence>
<keyword evidence="4" id="KW-0563">Paired box</keyword>
<evidence type="ECO:0000259" key="13">
    <source>
        <dbReference type="PROSITE" id="PS51057"/>
    </source>
</evidence>
<dbReference type="InterPro" id="IPR043565">
    <property type="entry name" value="PAX_fam"/>
</dbReference>
<evidence type="ECO:0000256" key="6">
    <source>
        <dbReference type="ARBA" id="ARBA00023125"/>
    </source>
</evidence>
<dbReference type="InterPro" id="IPR001356">
    <property type="entry name" value="HD"/>
</dbReference>
<dbReference type="SUPFAM" id="SSF46689">
    <property type="entry name" value="Homeodomain-like"/>
    <property type="match status" value="2"/>
</dbReference>
<dbReference type="WBParaSite" id="TCONS_00014507.p1">
    <property type="protein sequence ID" value="TCONS_00014507.p1"/>
    <property type="gene ID" value="XLOC_009705"/>
</dbReference>
<dbReference type="GO" id="GO:0000981">
    <property type="term" value="F:DNA-binding transcription factor activity, RNA polymerase II-specific"/>
    <property type="evidence" value="ECO:0007669"/>
    <property type="project" value="TreeGrafter"/>
</dbReference>
<evidence type="ECO:0000259" key="12">
    <source>
        <dbReference type="PROSITE" id="PS50071"/>
    </source>
</evidence>
<dbReference type="GO" id="GO:0005634">
    <property type="term" value="C:nucleus"/>
    <property type="evidence" value="ECO:0007669"/>
    <property type="project" value="UniProtKB-SubCell"/>
</dbReference>
<dbReference type="WBParaSite" id="SSTP_0000442500.1">
    <property type="protein sequence ID" value="SSTP_0000442500.1"/>
    <property type="gene ID" value="SSTP_0000442500"/>
</dbReference>
<dbReference type="Proteomes" id="UP000035681">
    <property type="component" value="Unplaced"/>
</dbReference>
<dbReference type="STRING" id="6248.A0A0K0E4K5"/>
<dbReference type="SMART" id="SM00389">
    <property type="entry name" value="HOX"/>
    <property type="match status" value="1"/>
</dbReference>
<feature type="domain" description="Paired" evidence="13">
    <location>
        <begin position="1"/>
        <end position="88"/>
    </location>
</feature>